<feature type="compositionally biased region" description="Basic and acidic residues" evidence="1">
    <location>
        <begin position="393"/>
        <end position="405"/>
    </location>
</feature>
<feature type="compositionally biased region" description="Basic and acidic residues" evidence="1">
    <location>
        <begin position="368"/>
        <end position="377"/>
    </location>
</feature>
<dbReference type="PANTHER" id="PTHR46519">
    <property type="entry name" value="RING/U-BOX SUPERFAMILY PROTEIN"/>
    <property type="match status" value="1"/>
</dbReference>
<feature type="region of interest" description="Disordered" evidence="1">
    <location>
        <begin position="156"/>
        <end position="203"/>
    </location>
</feature>
<keyword evidence="3" id="KW-1185">Reference proteome</keyword>
<feature type="compositionally biased region" description="Basic and acidic residues" evidence="1">
    <location>
        <begin position="525"/>
        <end position="543"/>
    </location>
</feature>
<gene>
    <name evidence="2" type="ORF">Goarm_018458</name>
</gene>
<proteinExistence type="predicted"/>
<organism evidence="2 3">
    <name type="scientific">Gossypium armourianum</name>
    <dbReference type="NCBI Taxonomy" id="34283"/>
    <lineage>
        <taxon>Eukaryota</taxon>
        <taxon>Viridiplantae</taxon>
        <taxon>Streptophyta</taxon>
        <taxon>Embryophyta</taxon>
        <taxon>Tracheophyta</taxon>
        <taxon>Spermatophyta</taxon>
        <taxon>Magnoliopsida</taxon>
        <taxon>eudicotyledons</taxon>
        <taxon>Gunneridae</taxon>
        <taxon>Pentapetalae</taxon>
        <taxon>rosids</taxon>
        <taxon>malvids</taxon>
        <taxon>Malvales</taxon>
        <taxon>Malvaceae</taxon>
        <taxon>Malvoideae</taxon>
        <taxon>Gossypium</taxon>
    </lineage>
</organism>
<evidence type="ECO:0000313" key="2">
    <source>
        <dbReference type="EMBL" id="MBA0821613.1"/>
    </source>
</evidence>
<protein>
    <submittedName>
        <fullName evidence="2">Uncharacterized protein</fullName>
    </submittedName>
</protein>
<feature type="region of interest" description="Disordered" evidence="1">
    <location>
        <begin position="324"/>
        <end position="352"/>
    </location>
</feature>
<dbReference type="EMBL" id="JABFAE010000001">
    <property type="protein sequence ID" value="MBA0821613.1"/>
    <property type="molecule type" value="Genomic_DNA"/>
</dbReference>
<dbReference type="Proteomes" id="UP000593575">
    <property type="component" value="Unassembled WGS sequence"/>
</dbReference>
<sequence>MVEGDRSTSIAASELGLLRQKQTWKLKNNVPSNDLTQITHQDSGLQKRNCLVTLKLRKLVILSMKEFGNVNATLDVSSQFSLLLRLSDEEGTPARNTGPDLDTANLDILVGWLAYVGPFTHSFFNSSCVLDFRGHRASLLISGEGFLSRLDNSCSGPASSNRSDRSSNADSDGNRSEENRVNNTHDAIGGLNDRSECENEETDNGRCVIGTTDLEVETEVSQQATSACLEDQQEQVSESVFSIWQGSASAESNESRYDIGQVFDGPRQESLADESSLETLQNEAGEQSNLQESGEASYERSFQDGERSRTYWLTNVVQNVERVPVDHIDGQEPASQAEQWQEEDQETEDADWQEASLDHNELMDGRNEEASDMNHEDGESENGGYDDMQEPPDAQREDGGLHDTRQNWFEGSYNLQAATIGRTDTFYLPDDDNVHNTELRELLSRRSVSTLLRSGFRESLDQLIQSYVERQNHASIDWDLNEAAPTPESLEQDIEQQSRDQNEGQSSPIAPSSPRMPSMQPLWDQDSHHYNWQPHDGHQRFGI</sequence>
<feature type="non-terminal residue" evidence="2">
    <location>
        <position position="543"/>
    </location>
</feature>
<feature type="compositionally biased region" description="Acidic residues" evidence="1">
    <location>
        <begin position="340"/>
        <end position="352"/>
    </location>
</feature>
<dbReference type="AlphaFoldDB" id="A0A7J9IIE1"/>
<reference evidence="2 3" key="1">
    <citation type="journal article" date="2019" name="Genome Biol. Evol.">
        <title>Insights into the evolution of the New World diploid cottons (Gossypium, subgenus Houzingenia) based on genome sequencing.</title>
        <authorList>
            <person name="Grover C.E."/>
            <person name="Arick M.A. 2nd"/>
            <person name="Thrash A."/>
            <person name="Conover J.L."/>
            <person name="Sanders W.S."/>
            <person name="Peterson D.G."/>
            <person name="Frelichowski J.E."/>
            <person name="Scheffler J.A."/>
            <person name="Scheffler B.E."/>
            <person name="Wendel J.F."/>
        </authorList>
    </citation>
    <scope>NUCLEOTIDE SEQUENCE [LARGE SCALE GENOMIC DNA]</scope>
    <source>
        <strain evidence="2">6</strain>
        <tissue evidence="2">Leaf</tissue>
    </source>
</reference>
<feature type="region of interest" description="Disordered" evidence="1">
    <location>
        <begin position="368"/>
        <end position="406"/>
    </location>
</feature>
<dbReference type="PANTHER" id="PTHR46519:SF3">
    <property type="entry name" value="RING_U-BOX SUPERFAMILY PROTEIN"/>
    <property type="match status" value="1"/>
</dbReference>
<evidence type="ECO:0000256" key="1">
    <source>
        <dbReference type="SAM" id="MobiDB-lite"/>
    </source>
</evidence>
<feature type="compositionally biased region" description="Polar residues" evidence="1">
    <location>
        <begin position="277"/>
        <end position="294"/>
    </location>
</feature>
<name>A0A7J9IIE1_9ROSI</name>
<evidence type="ECO:0000313" key="3">
    <source>
        <dbReference type="Proteomes" id="UP000593575"/>
    </source>
</evidence>
<feature type="region of interest" description="Disordered" evidence="1">
    <location>
        <begin position="268"/>
        <end position="305"/>
    </location>
</feature>
<feature type="compositionally biased region" description="Basic and acidic residues" evidence="1">
    <location>
        <begin position="162"/>
        <end position="180"/>
    </location>
</feature>
<feature type="region of interest" description="Disordered" evidence="1">
    <location>
        <begin position="486"/>
        <end position="543"/>
    </location>
</feature>
<accession>A0A7J9IIE1</accession>
<comment type="caution">
    <text evidence="2">The sequence shown here is derived from an EMBL/GenBank/DDBJ whole genome shotgun (WGS) entry which is preliminary data.</text>
</comment>